<evidence type="ECO:0000313" key="1">
    <source>
        <dbReference type="EMBL" id="CAG8540895.1"/>
    </source>
</evidence>
<organism evidence="1 2">
    <name type="scientific">Acaulospora colombiana</name>
    <dbReference type="NCBI Taxonomy" id="27376"/>
    <lineage>
        <taxon>Eukaryota</taxon>
        <taxon>Fungi</taxon>
        <taxon>Fungi incertae sedis</taxon>
        <taxon>Mucoromycota</taxon>
        <taxon>Glomeromycotina</taxon>
        <taxon>Glomeromycetes</taxon>
        <taxon>Diversisporales</taxon>
        <taxon>Acaulosporaceae</taxon>
        <taxon>Acaulospora</taxon>
    </lineage>
</organism>
<keyword evidence="2" id="KW-1185">Reference proteome</keyword>
<protein>
    <submittedName>
        <fullName evidence="1">117_t:CDS:1</fullName>
    </submittedName>
</protein>
<feature type="non-terminal residue" evidence="1">
    <location>
        <position position="1"/>
    </location>
</feature>
<dbReference type="EMBL" id="CAJVPT010007377">
    <property type="protein sequence ID" value="CAG8540895.1"/>
    <property type="molecule type" value="Genomic_DNA"/>
</dbReference>
<reference evidence="1" key="1">
    <citation type="submission" date="2021-06" db="EMBL/GenBank/DDBJ databases">
        <authorList>
            <person name="Kallberg Y."/>
            <person name="Tangrot J."/>
            <person name="Rosling A."/>
        </authorList>
    </citation>
    <scope>NUCLEOTIDE SEQUENCE</scope>
    <source>
        <strain evidence="1">CL356</strain>
    </source>
</reference>
<gene>
    <name evidence="1" type="ORF">ACOLOM_LOCUS4471</name>
</gene>
<name>A0ACA9LU84_9GLOM</name>
<comment type="caution">
    <text evidence="1">The sequence shown here is derived from an EMBL/GenBank/DDBJ whole genome shotgun (WGS) entry which is preliminary data.</text>
</comment>
<sequence>GLTPRFGASAQPRKELPFAAKKKLLQLQWDKLNTLSINKTFWGQANMSEEELLRLLGGEFGVFSSIEELFAAKELALKKKKAEKKEEISVLDPKRAYNINVVLGRYKQVSFEEMHKKIIEIDEIFCTENLLNQLMQYTPTADERGKLAVFQEGTEEFENLARPDRFFIEVMKIHRYEQRLKFMYFHITFNEKFTDLNNNVLSILNASIALKESQHFKELMNLILLLGNYMNGSGHKGGAFGFKVGSINKLVDTKASNNSTITLLHFLADTVDDKVPHLLSFIDELKDCGTACRVSQQDMTNEYRMMGTKLNDLAVELQMHYTDVELEENDRFAEVMRDFVVKSQEKFEQLRIKYTSMEVAYKDVLSYFGEDPNNTKPDEFFGIFKIFITSFERARSDNKKVKERELAAQRRRDEIESRRKPAANAGVQVGEGVTMDSSEEKHLMDNLLETLRDGRDLDTRRNRRGNRRVMRSMSIALKAESILNTLKEDAPPLPEMPKQIAAE</sequence>
<evidence type="ECO:0000313" key="2">
    <source>
        <dbReference type="Proteomes" id="UP000789525"/>
    </source>
</evidence>
<accession>A0ACA9LU84</accession>
<dbReference type="Proteomes" id="UP000789525">
    <property type="component" value="Unassembled WGS sequence"/>
</dbReference>
<proteinExistence type="predicted"/>